<feature type="transmembrane region" description="Helical" evidence="1">
    <location>
        <begin position="275"/>
        <end position="294"/>
    </location>
</feature>
<evidence type="ECO:0000313" key="2">
    <source>
        <dbReference type="EMBL" id="SHF17910.1"/>
    </source>
</evidence>
<dbReference type="InterPro" id="IPR011470">
    <property type="entry name" value="DUF1576"/>
</dbReference>
<accession>A0A1M4ZIM2</accession>
<feature type="transmembrane region" description="Helical" evidence="1">
    <location>
        <begin position="7"/>
        <end position="26"/>
    </location>
</feature>
<feature type="transmembrane region" description="Helical" evidence="1">
    <location>
        <begin position="127"/>
        <end position="146"/>
    </location>
</feature>
<organism evidence="2 3">
    <name type="scientific">Clostridium fallax</name>
    <dbReference type="NCBI Taxonomy" id="1533"/>
    <lineage>
        <taxon>Bacteria</taxon>
        <taxon>Bacillati</taxon>
        <taxon>Bacillota</taxon>
        <taxon>Clostridia</taxon>
        <taxon>Eubacteriales</taxon>
        <taxon>Clostridiaceae</taxon>
        <taxon>Clostridium</taxon>
    </lineage>
</organism>
<keyword evidence="3" id="KW-1185">Reference proteome</keyword>
<keyword evidence="1" id="KW-0472">Membrane</keyword>
<proteinExistence type="predicted"/>
<feature type="transmembrane region" description="Helical" evidence="1">
    <location>
        <begin position="152"/>
        <end position="170"/>
    </location>
</feature>
<feature type="transmembrane region" description="Helical" evidence="1">
    <location>
        <begin position="182"/>
        <end position="204"/>
    </location>
</feature>
<feature type="transmembrane region" description="Helical" evidence="1">
    <location>
        <begin position="364"/>
        <end position="383"/>
    </location>
</feature>
<reference evidence="2 3" key="1">
    <citation type="submission" date="2016-11" db="EMBL/GenBank/DDBJ databases">
        <authorList>
            <person name="Jaros S."/>
            <person name="Januszkiewicz K."/>
            <person name="Wedrychowicz H."/>
        </authorList>
    </citation>
    <scope>NUCLEOTIDE SEQUENCE [LARGE SCALE GENOMIC DNA]</scope>
    <source>
        <strain evidence="2 3">DSM 2631</strain>
    </source>
</reference>
<evidence type="ECO:0000313" key="3">
    <source>
        <dbReference type="Proteomes" id="UP000184035"/>
    </source>
</evidence>
<protein>
    <recommendedName>
        <fullName evidence="4">DUF1576 domain-containing protein</fullName>
    </recommendedName>
</protein>
<feature type="transmembrane region" description="Helical" evidence="1">
    <location>
        <begin position="224"/>
        <end position="242"/>
    </location>
</feature>
<dbReference type="EMBL" id="FQVM01000050">
    <property type="protein sequence ID" value="SHF17910.1"/>
    <property type="molecule type" value="Genomic_DNA"/>
</dbReference>
<keyword evidence="1" id="KW-1133">Transmembrane helix</keyword>
<dbReference type="Proteomes" id="UP000184035">
    <property type="component" value="Unassembled WGS sequence"/>
</dbReference>
<sequence>MDFKKKYFPYLIHIFLYVFFIIFAFIQNTPSEILKGLDKIISNSDILITDYIYTAGIGATFVNTSLLGLISIFLLLILKIEPNGSNIMSLWLITGFGMFGKNILNVWPIPIGVWLYSKYKGKPFKNYILTAILGTTLAPTVTQLSLASGLNFFEGLSIGFIIGIGIGFILPPITSHSMNIHFGFNLYNVGFAGGIIATALMSMLRAIGYNFDANFLWHSGSNELFGIFMIGLSLYFLLIGIFKINNWDKLKSNLIMINKETGRIPSDFLKKYGDIAYVNMGLLGIISTIFVLLIKGSLNGPTMGAIFTMIGFGCFGKNILNVIPVIIGSSLSAIVNIMKINSPSMVLSIMFSTGLAPISGYFGWKYGIIAGFLHVSMVMNIGYLHGGLNLYNNGLACGFVAMLLVPIISSLSKKTDYSHIIDIK</sequence>
<gene>
    <name evidence="2" type="ORF">SAMN05443638_1505</name>
</gene>
<evidence type="ECO:0000256" key="1">
    <source>
        <dbReference type="SAM" id="Phobius"/>
    </source>
</evidence>
<feature type="transmembrane region" description="Helical" evidence="1">
    <location>
        <begin position="390"/>
        <end position="408"/>
    </location>
</feature>
<dbReference type="Pfam" id="PF07613">
    <property type="entry name" value="DUF1576"/>
    <property type="match status" value="2"/>
</dbReference>
<name>A0A1M4ZIM2_9CLOT</name>
<feature type="transmembrane region" description="Helical" evidence="1">
    <location>
        <begin position="51"/>
        <end position="78"/>
    </location>
</feature>
<keyword evidence="1" id="KW-0812">Transmembrane</keyword>
<evidence type="ECO:0008006" key="4">
    <source>
        <dbReference type="Google" id="ProtNLM"/>
    </source>
</evidence>
<dbReference type="AlphaFoldDB" id="A0A1M4ZIM2"/>